<evidence type="ECO:0000256" key="6">
    <source>
        <dbReference type="ARBA" id="ARBA00023136"/>
    </source>
</evidence>
<keyword evidence="4 7" id="KW-0812">Transmembrane</keyword>
<evidence type="ECO:0000313" key="10">
    <source>
        <dbReference type="Proteomes" id="UP001430614"/>
    </source>
</evidence>
<evidence type="ECO:0000256" key="2">
    <source>
        <dbReference type="ARBA" id="ARBA00009298"/>
    </source>
</evidence>
<dbReference type="InterPro" id="IPR049177">
    <property type="entry name" value="MgtC_SapB_SrpB_YhiD_N"/>
</dbReference>
<evidence type="ECO:0000256" key="7">
    <source>
        <dbReference type="RuleBase" id="RU365041"/>
    </source>
</evidence>
<evidence type="ECO:0000256" key="1">
    <source>
        <dbReference type="ARBA" id="ARBA00004651"/>
    </source>
</evidence>
<evidence type="ECO:0000256" key="4">
    <source>
        <dbReference type="ARBA" id="ARBA00022692"/>
    </source>
</evidence>
<evidence type="ECO:0000256" key="3">
    <source>
        <dbReference type="ARBA" id="ARBA00022475"/>
    </source>
</evidence>
<feature type="transmembrane region" description="Helical" evidence="7">
    <location>
        <begin position="74"/>
        <end position="93"/>
    </location>
</feature>
<reference evidence="9 10" key="1">
    <citation type="submission" date="2021-11" db="EMBL/GenBank/DDBJ databases">
        <authorList>
            <person name="Oh E.-T."/>
            <person name="Kim S.-B."/>
        </authorList>
    </citation>
    <scope>NUCLEOTIDE SEQUENCE [LARGE SCALE GENOMIC DNA]</scope>
    <source>
        <strain evidence="9 10">MMS20-SJTN17</strain>
    </source>
</reference>
<feature type="transmembrane region" description="Helical" evidence="7">
    <location>
        <begin position="122"/>
        <end position="140"/>
    </location>
</feature>
<comment type="subcellular location">
    <subcellularLocation>
        <location evidence="7">Cell inner membrane</location>
        <topology evidence="7">Multi-pass membrane protein</topology>
    </subcellularLocation>
    <subcellularLocation>
        <location evidence="1">Cell membrane</location>
        <topology evidence="1">Multi-pass membrane protein</topology>
    </subcellularLocation>
</comment>
<keyword evidence="7" id="KW-0997">Cell inner membrane</keyword>
<organism evidence="9 10">
    <name type="scientific">Paraburkholderia translucens</name>
    <dbReference type="NCBI Taxonomy" id="2886945"/>
    <lineage>
        <taxon>Bacteria</taxon>
        <taxon>Pseudomonadati</taxon>
        <taxon>Pseudomonadota</taxon>
        <taxon>Betaproteobacteria</taxon>
        <taxon>Burkholderiales</taxon>
        <taxon>Burkholderiaceae</taxon>
        <taxon>Paraburkholderia</taxon>
    </lineage>
</organism>
<evidence type="ECO:0000313" key="9">
    <source>
        <dbReference type="EMBL" id="MCC8405884.1"/>
    </source>
</evidence>
<keyword evidence="3" id="KW-1003">Cell membrane</keyword>
<sequence>MSVQLHWSDVLVRIVLALVAGALIGVDRSEAGKTAGLRTTILVCLAACIAMLQVNALLGLSGKSADSFVRLDLMRLPLGILTGVGFIGAGAVFRRDGLITGVTTAATLWFVTVIGLCIGGGQLVLGVLGLGLGLIVLWALQPLEHRLTRDKRAWLTLGYGRDAAGRDALLERLRAAGFALECRGVRQTDEEGGVEERLVVSWRDRSDSDDMAKILSAATTSAGLRSACWASIG</sequence>
<dbReference type="PANTHER" id="PTHR33778:SF1">
    <property type="entry name" value="MAGNESIUM TRANSPORTER YHID-RELATED"/>
    <property type="match status" value="1"/>
</dbReference>
<feature type="domain" description="MgtC/SapB/SrpB/YhiD N-terminal" evidence="8">
    <location>
        <begin position="14"/>
        <end position="145"/>
    </location>
</feature>
<keyword evidence="6 7" id="KW-0472">Membrane</keyword>
<comment type="similarity">
    <text evidence="2 7">Belongs to the MgtC/SapB family.</text>
</comment>
<keyword evidence="5 7" id="KW-1133">Transmembrane helix</keyword>
<protein>
    <recommendedName>
        <fullName evidence="7">Protein MgtC</fullName>
    </recommendedName>
</protein>
<dbReference type="PRINTS" id="PR01837">
    <property type="entry name" value="MGTCSAPBPROT"/>
</dbReference>
<proteinExistence type="inferred from homology"/>
<evidence type="ECO:0000259" key="8">
    <source>
        <dbReference type="Pfam" id="PF02308"/>
    </source>
</evidence>
<dbReference type="PANTHER" id="PTHR33778">
    <property type="entry name" value="PROTEIN MGTC"/>
    <property type="match status" value="1"/>
</dbReference>
<evidence type="ECO:0000256" key="5">
    <source>
        <dbReference type="ARBA" id="ARBA00022989"/>
    </source>
</evidence>
<dbReference type="InterPro" id="IPR003416">
    <property type="entry name" value="MgtC/SapB/SrpB/YhiD_fam"/>
</dbReference>
<feature type="transmembrane region" description="Helical" evidence="7">
    <location>
        <begin position="35"/>
        <end position="54"/>
    </location>
</feature>
<feature type="transmembrane region" description="Helical" evidence="7">
    <location>
        <begin position="6"/>
        <end position="26"/>
    </location>
</feature>
<dbReference type="EMBL" id="JAJITC010000029">
    <property type="protein sequence ID" value="MCC8405884.1"/>
    <property type="molecule type" value="Genomic_DNA"/>
</dbReference>
<comment type="caution">
    <text evidence="9">The sequence shown here is derived from an EMBL/GenBank/DDBJ whole genome shotgun (WGS) entry which is preliminary data.</text>
</comment>
<dbReference type="Proteomes" id="UP001430614">
    <property type="component" value="Unassembled WGS sequence"/>
</dbReference>
<accession>A0ABS8KNB2</accession>
<name>A0ABS8KNB2_9BURK</name>
<gene>
    <name evidence="9" type="ORF">LJ655_29215</name>
</gene>
<keyword evidence="10" id="KW-1185">Reference proteome</keyword>
<dbReference type="Pfam" id="PF02308">
    <property type="entry name" value="MgtC"/>
    <property type="match status" value="1"/>
</dbReference>